<dbReference type="Gene3D" id="1.10.10.10">
    <property type="entry name" value="Winged helix-like DNA-binding domain superfamily/Winged helix DNA-binding domain"/>
    <property type="match status" value="1"/>
</dbReference>
<gene>
    <name evidence="1" type="ORF">AKJ44_02295</name>
</gene>
<evidence type="ECO:0008006" key="3">
    <source>
        <dbReference type="Google" id="ProtNLM"/>
    </source>
</evidence>
<proteinExistence type="predicted"/>
<dbReference type="InterPro" id="IPR036390">
    <property type="entry name" value="WH_DNA-bd_sf"/>
</dbReference>
<name>A0A133V5F3_9EURY</name>
<dbReference type="InterPro" id="IPR036388">
    <property type="entry name" value="WH-like_DNA-bd_sf"/>
</dbReference>
<protein>
    <recommendedName>
        <fullName evidence="3">HTH arsR-type domain-containing protein</fullName>
    </recommendedName>
</protein>
<reference evidence="1 2" key="1">
    <citation type="journal article" date="2016" name="Sci. Rep.">
        <title>Metabolic traits of an uncultured archaeal lineage -MSBL1- from brine pools of the Red Sea.</title>
        <authorList>
            <person name="Mwirichia R."/>
            <person name="Alam I."/>
            <person name="Rashid M."/>
            <person name="Vinu M."/>
            <person name="Ba-Alawi W."/>
            <person name="Anthony Kamau A."/>
            <person name="Kamanda Ngugi D."/>
            <person name="Goker M."/>
            <person name="Klenk H.P."/>
            <person name="Bajic V."/>
            <person name="Stingl U."/>
        </authorList>
    </citation>
    <scope>NUCLEOTIDE SEQUENCE [LARGE SCALE GENOMIC DNA]</scope>
    <source>
        <strain evidence="1">SCGC-AAA261F17</strain>
    </source>
</reference>
<comment type="caution">
    <text evidence="1">The sequence shown here is derived from an EMBL/GenBank/DDBJ whole genome shotgun (WGS) entry which is preliminary data.</text>
</comment>
<evidence type="ECO:0000313" key="2">
    <source>
        <dbReference type="Proteomes" id="UP000070035"/>
    </source>
</evidence>
<dbReference type="EMBL" id="LHXY01000030">
    <property type="protein sequence ID" value="KXB01678.1"/>
    <property type="molecule type" value="Genomic_DNA"/>
</dbReference>
<dbReference type="SUPFAM" id="SSF46785">
    <property type="entry name" value="Winged helix' DNA-binding domain"/>
    <property type="match status" value="1"/>
</dbReference>
<accession>A0A133V5F3</accession>
<organism evidence="1 2">
    <name type="scientific">candidate division MSBL1 archaeon SCGC-AAA261F17</name>
    <dbReference type="NCBI Taxonomy" id="1698274"/>
    <lineage>
        <taxon>Archaea</taxon>
        <taxon>Methanobacteriati</taxon>
        <taxon>Methanobacteriota</taxon>
        <taxon>candidate division MSBL1</taxon>
    </lineage>
</organism>
<dbReference type="Proteomes" id="UP000070035">
    <property type="component" value="Unassembled WGS sequence"/>
</dbReference>
<sequence>MSLEDVAELISPKKPVKIVRLLESFRSGRKPTIQDLMDASQESEKMVRYYLTKMRDHYLIESFQDPKGETRYSLNPMAFKARIESQWVDPLKRLVSE</sequence>
<evidence type="ECO:0000313" key="1">
    <source>
        <dbReference type="EMBL" id="KXB01678.1"/>
    </source>
</evidence>
<dbReference type="AlphaFoldDB" id="A0A133V5F3"/>
<keyword evidence="2" id="KW-1185">Reference proteome</keyword>